<keyword evidence="2" id="KW-1185">Reference proteome</keyword>
<gene>
    <name evidence="1" type="ORF">ES332_A05G140900v1</name>
</gene>
<reference evidence="1 2" key="1">
    <citation type="submission" date="2019-07" db="EMBL/GenBank/DDBJ databases">
        <title>WGS assembly of Gossypium tomentosum.</title>
        <authorList>
            <person name="Chen Z.J."/>
            <person name="Sreedasyam A."/>
            <person name="Ando A."/>
            <person name="Song Q."/>
            <person name="De L."/>
            <person name="Hulse-Kemp A."/>
            <person name="Ding M."/>
            <person name="Ye W."/>
            <person name="Kirkbride R."/>
            <person name="Jenkins J."/>
            <person name="Plott C."/>
            <person name="Lovell J."/>
            <person name="Lin Y.-M."/>
            <person name="Vaughn R."/>
            <person name="Liu B."/>
            <person name="Li W."/>
            <person name="Simpson S."/>
            <person name="Scheffler B."/>
            <person name="Saski C."/>
            <person name="Grover C."/>
            <person name="Hu G."/>
            <person name="Conover J."/>
            <person name="Carlson J."/>
            <person name="Shu S."/>
            <person name="Boston L."/>
            <person name="Williams M."/>
            <person name="Peterson D."/>
            <person name="Mcgee K."/>
            <person name="Jones D."/>
            <person name="Wendel J."/>
            <person name="Stelly D."/>
            <person name="Grimwood J."/>
            <person name="Schmutz J."/>
        </authorList>
    </citation>
    <scope>NUCLEOTIDE SEQUENCE [LARGE SCALE GENOMIC DNA]</scope>
    <source>
        <strain evidence="1">7179.01</strain>
    </source>
</reference>
<dbReference type="EMBL" id="CM017614">
    <property type="protein sequence ID" value="TYI26878.1"/>
    <property type="molecule type" value="Genomic_DNA"/>
</dbReference>
<sequence>MPSLAMNFPFSSSLSSLESCSSRAHFLGNLADVITQGCQDKHQDYLELQCWWFIEFGFLLLIGSVRAKHHSDFS</sequence>
<protein>
    <submittedName>
        <fullName evidence="1">Uncharacterized protein</fullName>
    </submittedName>
</protein>
<evidence type="ECO:0000313" key="1">
    <source>
        <dbReference type="EMBL" id="TYI26878.1"/>
    </source>
</evidence>
<dbReference type="Proteomes" id="UP000322667">
    <property type="component" value="Chromosome A05"/>
</dbReference>
<organism evidence="1 2">
    <name type="scientific">Gossypium tomentosum</name>
    <name type="common">Hawaiian cotton</name>
    <name type="synonym">Gossypium sandvicense</name>
    <dbReference type="NCBI Taxonomy" id="34277"/>
    <lineage>
        <taxon>Eukaryota</taxon>
        <taxon>Viridiplantae</taxon>
        <taxon>Streptophyta</taxon>
        <taxon>Embryophyta</taxon>
        <taxon>Tracheophyta</taxon>
        <taxon>Spermatophyta</taxon>
        <taxon>Magnoliopsida</taxon>
        <taxon>eudicotyledons</taxon>
        <taxon>Gunneridae</taxon>
        <taxon>Pentapetalae</taxon>
        <taxon>rosids</taxon>
        <taxon>malvids</taxon>
        <taxon>Malvales</taxon>
        <taxon>Malvaceae</taxon>
        <taxon>Malvoideae</taxon>
        <taxon>Gossypium</taxon>
    </lineage>
</organism>
<name>A0A5D2QEW8_GOSTO</name>
<evidence type="ECO:0000313" key="2">
    <source>
        <dbReference type="Proteomes" id="UP000322667"/>
    </source>
</evidence>
<dbReference type="AlphaFoldDB" id="A0A5D2QEW8"/>
<proteinExistence type="predicted"/>
<accession>A0A5D2QEW8</accession>